<evidence type="ECO:0000313" key="5">
    <source>
        <dbReference type="Proteomes" id="UP001240171"/>
    </source>
</evidence>
<dbReference type="SUPFAM" id="SSF58104">
    <property type="entry name" value="Methyl-accepting chemotaxis protein (MCP) signaling domain"/>
    <property type="match status" value="1"/>
</dbReference>
<dbReference type="InterPro" id="IPR004089">
    <property type="entry name" value="MCPsignal_dom"/>
</dbReference>
<dbReference type="PANTHER" id="PTHR32089">
    <property type="entry name" value="METHYL-ACCEPTING CHEMOTAXIS PROTEIN MCPB"/>
    <property type="match status" value="1"/>
</dbReference>
<dbReference type="PANTHER" id="PTHR32089:SF112">
    <property type="entry name" value="LYSOZYME-LIKE PROTEIN-RELATED"/>
    <property type="match status" value="1"/>
</dbReference>
<reference evidence="4 5" key="1">
    <citation type="submission" date="2023-07" db="EMBL/GenBank/DDBJ databases">
        <title>Paenibacillus sp. JX-17 nov. isolated from soil.</title>
        <authorList>
            <person name="Wan Y."/>
            <person name="Liu B."/>
        </authorList>
    </citation>
    <scope>NUCLEOTIDE SEQUENCE [LARGE SCALE GENOMIC DNA]</scope>
    <source>
        <strain evidence="4 5">JX-17</strain>
    </source>
</reference>
<comment type="caution">
    <text evidence="4">The sequence shown here is derived from an EMBL/GenBank/DDBJ whole genome shotgun (WGS) entry which is preliminary data.</text>
</comment>
<dbReference type="SMART" id="SM00283">
    <property type="entry name" value="MA"/>
    <property type="match status" value="1"/>
</dbReference>
<sequence>MSDIVSSVIAAMPLIREVVREDASLSVLDHEKFLYYSPIPGMEMGFEVGSPLMEADRDFKNLKNGREKNLVHFPEDMFGTPFDCLFIPIKNEEDQVVASLCVMYSMKNQNMLSRLMVNAKEITAELLDGIQHVAAHSEELSSTTEGILVNTRQAVDNSKSVTQVAALIREISDQTNLLGLNAAIEAARVGEAGAGFDVVAKEVRKLSVDTKKATATIEESLHSVQDSIRALELEIGEIATFSHEQAQLVSQFMEAIERLNKTNQTMADFIKKVITYEA</sequence>
<protein>
    <submittedName>
        <fullName evidence="4">Methyl-accepting chemotaxis protein</fullName>
    </submittedName>
</protein>
<evidence type="ECO:0000256" key="2">
    <source>
        <dbReference type="PROSITE-ProRule" id="PRU00284"/>
    </source>
</evidence>
<dbReference type="Pfam" id="PF00015">
    <property type="entry name" value="MCPsignal"/>
    <property type="match status" value="1"/>
</dbReference>
<organism evidence="4 5">
    <name type="scientific">Paenibacillus lacisoli</name>
    <dbReference type="NCBI Taxonomy" id="3064525"/>
    <lineage>
        <taxon>Bacteria</taxon>
        <taxon>Bacillati</taxon>
        <taxon>Bacillota</taxon>
        <taxon>Bacilli</taxon>
        <taxon>Bacillales</taxon>
        <taxon>Paenibacillaceae</taxon>
        <taxon>Paenibacillus</taxon>
    </lineage>
</organism>
<evidence type="ECO:0000259" key="3">
    <source>
        <dbReference type="PROSITE" id="PS50111"/>
    </source>
</evidence>
<dbReference type="Gene3D" id="1.10.287.950">
    <property type="entry name" value="Methyl-accepting chemotaxis protein"/>
    <property type="match status" value="1"/>
</dbReference>
<dbReference type="EMBL" id="JAUQTB010000013">
    <property type="protein sequence ID" value="MDO7908199.1"/>
    <property type="molecule type" value="Genomic_DNA"/>
</dbReference>
<dbReference type="PROSITE" id="PS50111">
    <property type="entry name" value="CHEMOTAXIS_TRANSDUC_2"/>
    <property type="match status" value="1"/>
</dbReference>
<accession>A0ABT9CHU1</accession>
<evidence type="ECO:0000256" key="1">
    <source>
        <dbReference type="ARBA" id="ARBA00023224"/>
    </source>
</evidence>
<name>A0ABT9CHU1_9BACL</name>
<evidence type="ECO:0000313" key="4">
    <source>
        <dbReference type="EMBL" id="MDO7908199.1"/>
    </source>
</evidence>
<keyword evidence="1 2" id="KW-0807">Transducer</keyword>
<keyword evidence="5" id="KW-1185">Reference proteome</keyword>
<dbReference type="Proteomes" id="UP001240171">
    <property type="component" value="Unassembled WGS sequence"/>
</dbReference>
<dbReference type="RefSeq" id="WP_305025423.1">
    <property type="nucleotide sequence ID" value="NZ_JAUQTB010000013.1"/>
</dbReference>
<gene>
    <name evidence="4" type="ORF">Q5741_17490</name>
</gene>
<feature type="domain" description="Methyl-accepting transducer" evidence="3">
    <location>
        <begin position="156"/>
        <end position="278"/>
    </location>
</feature>
<proteinExistence type="predicted"/>